<dbReference type="PANTHER" id="PTHR13090:SF1">
    <property type="entry name" value="ARGININE-HYDROXYLASE NDUFAF5, MITOCHONDRIAL"/>
    <property type="match status" value="1"/>
</dbReference>
<dbReference type="InterPro" id="IPR050602">
    <property type="entry name" value="Malonyl-ACP_OMT"/>
</dbReference>
<evidence type="ECO:0000256" key="1">
    <source>
        <dbReference type="ARBA" id="ARBA00022603"/>
    </source>
</evidence>
<evidence type="ECO:0000313" key="4">
    <source>
        <dbReference type="Proteomes" id="UP001589798"/>
    </source>
</evidence>
<sequence>MAPQAPPRIFSPARRTAARRRMLALQNAADAPRYLVDDMVEDVLERLSFLRFEPRTALVIGDYTGALAPALAARGAEVTEAEPATGFDEERPYPFDGFDLVASLGTLDTLNDLPGALVHARRALAPGGMLIASLLSSGSLPVMREVMLAADGARPAPRLHPMVDVRAGAQLLQRTLFADPVVDQRPVDVGFRSLDRLVADLRAQGLGNVLADPGPPLGKAALSRARAAFAAAGENGRTVERFKILTLSGWKR</sequence>
<dbReference type="GO" id="GO:0032259">
    <property type="term" value="P:methylation"/>
    <property type="evidence" value="ECO:0007669"/>
    <property type="project" value="UniProtKB-KW"/>
</dbReference>
<organism evidence="3 4">
    <name type="scientific">Novosphingobium soli</name>
    <dbReference type="NCBI Taxonomy" id="574956"/>
    <lineage>
        <taxon>Bacteria</taxon>
        <taxon>Pseudomonadati</taxon>
        <taxon>Pseudomonadota</taxon>
        <taxon>Alphaproteobacteria</taxon>
        <taxon>Sphingomonadales</taxon>
        <taxon>Sphingomonadaceae</taxon>
        <taxon>Novosphingobium</taxon>
    </lineage>
</organism>
<dbReference type="RefSeq" id="WP_379486015.1">
    <property type="nucleotide sequence ID" value="NZ_JBHLWK010000006.1"/>
</dbReference>
<reference evidence="3 4" key="1">
    <citation type="submission" date="2024-09" db="EMBL/GenBank/DDBJ databases">
        <authorList>
            <person name="Sun Q."/>
            <person name="Mori K."/>
        </authorList>
    </citation>
    <scope>NUCLEOTIDE SEQUENCE [LARGE SCALE GENOMIC DNA]</scope>
    <source>
        <strain evidence="3 4">CCM 7706</strain>
    </source>
</reference>
<keyword evidence="4" id="KW-1185">Reference proteome</keyword>
<gene>
    <name evidence="3" type="ORF">ACFFJC_02575</name>
</gene>
<dbReference type="Pfam" id="PF13489">
    <property type="entry name" value="Methyltransf_23"/>
    <property type="match status" value="1"/>
</dbReference>
<dbReference type="EMBL" id="JBHLWK010000006">
    <property type="protein sequence ID" value="MFC0203151.1"/>
    <property type="molecule type" value="Genomic_DNA"/>
</dbReference>
<dbReference type="GO" id="GO:0008168">
    <property type="term" value="F:methyltransferase activity"/>
    <property type="evidence" value="ECO:0007669"/>
    <property type="project" value="UniProtKB-KW"/>
</dbReference>
<comment type="caution">
    <text evidence="3">The sequence shown here is derived from an EMBL/GenBank/DDBJ whole genome shotgun (WGS) entry which is preliminary data.</text>
</comment>
<dbReference type="Proteomes" id="UP001589798">
    <property type="component" value="Unassembled WGS sequence"/>
</dbReference>
<accession>A0ABV6CV42</accession>
<proteinExistence type="predicted"/>
<name>A0ABV6CV42_9SPHN</name>
<keyword evidence="1 3" id="KW-0489">Methyltransferase</keyword>
<dbReference type="Gene3D" id="3.40.50.150">
    <property type="entry name" value="Vaccinia Virus protein VP39"/>
    <property type="match status" value="1"/>
</dbReference>
<evidence type="ECO:0000313" key="3">
    <source>
        <dbReference type="EMBL" id="MFC0203151.1"/>
    </source>
</evidence>
<dbReference type="InterPro" id="IPR029063">
    <property type="entry name" value="SAM-dependent_MTases_sf"/>
</dbReference>
<dbReference type="PANTHER" id="PTHR13090">
    <property type="entry name" value="ARGININE-HYDROXYLASE NDUFAF5, MITOCHONDRIAL"/>
    <property type="match status" value="1"/>
</dbReference>
<protein>
    <submittedName>
        <fullName evidence="3">Methyltransferase domain-containing protein</fullName>
    </submittedName>
</protein>
<dbReference type="SUPFAM" id="SSF53335">
    <property type="entry name" value="S-adenosyl-L-methionine-dependent methyltransferases"/>
    <property type="match status" value="1"/>
</dbReference>
<evidence type="ECO:0000256" key="2">
    <source>
        <dbReference type="ARBA" id="ARBA00022679"/>
    </source>
</evidence>
<keyword evidence="2" id="KW-0808">Transferase</keyword>